<evidence type="ECO:0000313" key="2">
    <source>
        <dbReference type="EMBL" id="SVD56307.1"/>
    </source>
</evidence>
<gene>
    <name evidence="2" type="ORF">METZ01_LOCUS409161</name>
</gene>
<keyword evidence="1" id="KW-0472">Membrane</keyword>
<feature type="transmembrane region" description="Helical" evidence="1">
    <location>
        <begin position="198"/>
        <end position="215"/>
    </location>
</feature>
<dbReference type="SUPFAM" id="SSF89260">
    <property type="entry name" value="Collagen-binding domain"/>
    <property type="match status" value="1"/>
</dbReference>
<dbReference type="Gene3D" id="2.60.120.380">
    <property type="match status" value="1"/>
</dbReference>
<evidence type="ECO:0000256" key="1">
    <source>
        <dbReference type="SAM" id="Phobius"/>
    </source>
</evidence>
<accession>A0A382WBS2</accession>
<sequence length="228" mass="26825">MRILILMLFFVSFSVFAHQPKLINYSPPLNNPHQVIDPEISKAYYSELKGNAHYYKITSSEEFLFYAGILSPKVNDSYKWLSLDVLDKDENIIYQADGSKFAWKAWYEPYARDYYWKGPEIGTDTNSEFKTSFTLEAGTYVIKVYNEDNSGHYSLAVGEAEFFGANLWEQILTWTPILLYISPYMDIVHWKKFDVRAYIPHIALLVLSFVMYFLIKKIFFRKKIYLAK</sequence>
<organism evidence="2">
    <name type="scientific">marine metagenome</name>
    <dbReference type="NCBI Taxonomy" id="408172"/>
    <lineage>
        <taxon>unclassified sequences</taxon>
        <taxon>metagenomes</taxon>
        <taxon>ecological metagenomes</taxon>
    </lineage>
</organism>
<reference evidence="2" key="1">
    <citation type="submission" date="2018-05" db="EMBL/GenBank/DDBJ databases">
        <authorList>
            <person name="Lanie J.A."/>
            <person name="Ng W.-L."/>
            <person name="Kazmierczak K.M."/>
            <person name="Andrzejewski T.M."/>
            <person name="Davidsen T.M."/>
            <person name="Wayne K.J."/>
            <person name="Tettelin H."/>
            <person name="Glass J.I."/>
            <person name="Rusch D."/>
            <person name="Podicherti R."/>
            <person name="Tsui H.-C.T."/>
            <person name="Winkler M.E."/>
        </authorList>
    </citation>
    <scope>NUCLEOTIDE SEQUENCE</scope>
</reference>
<proteinExistence type="predicted"/>
<dbReference type="EMBL" id="UINC01158655">
    <property type="protein sequence ID" value="SVD56307.1"/>
    <property type="molecule type" value="Genomic_DNA"/>
</dbReference>
<dbReference type="AlphaFoldDB" id="A0A382WBS2"/>
<keyword evidence="1" id="KW-0812">Transmembrane</keyword>
<protein>
    <submittedName>
        <fullName evidence="2">Uncharacterized protein</fullName>
    </submittedName>
</protein>
<keyword evidence="1" id="KW-1133">Transmembrane helix</keyword>
<name>A0A382WBS2_9ZZZZ</name>